<name>A0A1A8ZEW9_9ACTN</name>
<feature type="region of interest" description="Disordered" evidence="10">
    <location>
        <begin position="26"/>
        <end position="71"/>
    </location>
</feature>
<dbReference type="OrthoDB" id="9801430at2"/>
<dbReference type="Gene3D" id="3.30.1380.10">
    <property type="match status" value="1"/>
</dbReference>
<feature type="signal peptide" evidence="11">
    <location>
        <begin position="1"/>
        <end position="22"/>
    </location>
</feature>
<comment type="similarity">
    <text evidence="9">Belongs to the peptidase M15D family.</text>
</comment>
<feature type="active site" description="Proton donor/acceptor" evidence="9">
    <location>
        <position position="269"/>
    </location>
</feature>
<gene>
    <name evidence="12" type="ORF">GA0070621_1541</name>
</gene>
<evidence type="ECO:0000256" key="8">
    <source>
        <dbReference type="ARBA" id="ARBA00023316"/>
    </source>
</evidence>
<organism evidence="12 13">
    <name type="scientific">Micromonospora narathiwatensis</name>
    <dbReference type="NCBI Taxonomy" id="299146"/>
    <lineage>
        <taxon>Bacteria</taxon>
        <taxon>Bacillati</taxon>
        <taxon>Actinomycetota</taxon>
        <taxon>Actinomycetes</taxon>
        <taxon>Micromonosporales</taxon>
        <taxon>Micromonosporaceae</taxon>
        <taxon>Micromonospora</taxon>
    </lineage>
</organism>
<reference evidence="12 13" key="1">
    <citation type="submission" date="2016-06" db="EMBL/GenBank/DDBJ databases">
        <authorList>
            <person name="Kjaerup R.B."/>
            <person name="Dalgaard T.S."/>
            <person name="Juul-Madsen H.R."/>
        </authorList>
    </citation>
    <scope>NUCLEOTIDE SEQUENCE [LARGE SCALE GENOMIC DNA]</scope>
    <source>
        <strain evidence="12 13">DSM 45248</strain>
    </source>
</reference>
<dbReference type="InterPro" id="IPR009045">
    <property type="entry name" value="Zn_M74/Hedgehog-like"/>
</dbReference>
<dbReference type="GO" id="GO:0008237">
    <property type="term" value="F:metallopeptidase activity"/>
    <property type="evidence" value="ECO:0007669"/>
    <property type="project" value="UniProtKB-KW"/>
</dbReference>
<comment type="function">
    <text evidence="9">Catalyzes hydrolysis of the D-alanyl-D-alanine dipeptide.</text>
</comment>
<evidence type="ECO:0000256" key="2">
    <source>
        <dbReference type="ARBA" id="ARBA00022670"/>
    </source>
</evidence>
<feature type="site" description="Transition state stabilizer" evidence="9">
    <location>
        <position position="135"/>
    </location>
</feature>
<dbReference type="EMBL" id="LT594324">
    <property type="protein sequence ID" value="SBT42548.1"/>
    <property type="molecule type" value="Genomic_DNA"/>
</dbReference>
<evidence type="ECO:0000313" key="13">
    <source>
        <dbReference type="Proteomes" id="UP000198765"/>
    </source>
</evidence>
<protein>
    <recommendedName>
        <fullName evidence="9">D-alanyl-D-alanine dipeptidase</fullName>
        <shortName evidence="9">D-Ala-D-Ala dipeptidase</shortName>
        <ecNumber evidence="9">3.4.13.22</ecNumber>
    </recommendedName>
</protein>
<keyword evidence="7 9" id="KW-0482">Metalloprotease</keyword>
<keyword evidence="4 9" id="KW-0378">Hydrolase</keyword>
<dbReference type="PROSITE" id="PS51257">
    <property type="entry name" value="PROKAR_LIPOPROTEIN"/>
    <property type="match status" value="1"/>
</dbReference>
<dbReference type="PANTHER" id="PTHR43126:SF1">
    <property type="entry name" value="D-ALANYL-D-ALANINE DIPEPTIDASE"/>
    <property type="match status" value="1"/>
</dbReference>
<keyword evidence="13" id="KW-1185">Reference proteome</keyword>
<evidence type="ECO:0000256" key="9">
    <source>
        <dbReference type="HAMAP-Rule" id="MF_01924"/>
    </source>
</evidence>
<dbReference type="GO" id="GO:0160237">
    <property type="term" value="F:D-Ala-D-Ala dipeptidase activity"/>
    <property type="evidence" value="ECO:0007669"/>
    <property type="project" value="UniProtKB-EC"/>
</dbReference>
<dbReference type="HAMAP" id="MF_01924">
    <property type="entry name" value="A_A_dipeptidase"/>
    <property type="match status" value="1"/>
</dbReference>
<dbReference type="PATRIC" id="fig|299146.4.peg.1592"/>
<dbReference type="AlphaFoldDB" id="A0A1A8ZEW9"/>
<evidence type="ECO:0000256" key="5">
    <source>
        <dbReference type="ARBA" id="ARBA00022833"/>
    </source>
</evidence>
<evidence type="ECO:0000256" key="4">
    <source>
        <dbReference type="ARBA" id="ARBA00022801"/>
    </source>
</evidence>
<keyword evidence="6 9" id="KW-0224">Dipeptidase</keyword>
<proteinExistence type="inferred from homology"/>
<dbReference type="CDD" id="cd14817">
    <property type="entry name" value="D-Ala-D-Ala_dipeptidase_VanX"/>
    <property type="match status" value="1"/>
</dbReference>
<feature type="binding site" evidence="9">
    <location>
        <position position="180"/>
    </location>
    <ligand>
        <name>Zn(2+)</name>
        <dbReference type="ChEBI" id="CHEBI:29105"/>
        <note>catalytic</note>
    </ligand>
</feature>
<dbReference type="GO" id="GO:0008270">
    <property type="term" value="F:zinc ion binding"/>
    <property type="evidence" value="ECO:0007669"/>
    <property type="project" value="UniProtKB-UniRule"/>
</dbReference>
<dbReference type="SUPFAM" id="SSF55166">
    <property type="entry name" value="Hedgehog/DD-peptidase"/>
    <property type="match status" value="1"/>
</dbReference>
<feature type="compositionally biased region" description="Low complexity" evidence="10">
    <location>
        <begin position="47"/>
        <end position="67"/>
    </location>
</feature>
<evidence type="ECO:0000256" key="3">
    <source>
        <dbReference type="ARBA" id="ARBA00022723"/>
    </source>
</evidence>
<evidence type="ECO:0000256" key="11">
    <source>
        <dbReference type="SAM" id="SignalP"/>
    </source>
</evidence>
<keyword evidence="11" id="KW-0732">Signal</keyword>
<feature type="binding site" evidence="9">
    <location>
        <position position="187"/>
    </location>
    <ligand>
        <name>Zn(2+)</name>
        <dbReference type="ChEBI" id="CHEBI:29105"/>
        <note>catalytic</note>
    </ligand>
</feature>
<comment type="cofactor">
    <cofactor evidence="9">
        <name>Zn(2+)</name>
        <dbReference type="ChEBI" id="CHEBI:29105"/>
    </cofactor>
    <text evidence="9">Binds 1 zinc ion per subunit.</text>
</comment>
<feature type="binding site" evidence="9">
    <location>
        <position position="272"/>
    </location>
    <ligand>
        <name>Zn(2+)</name>
        <dbReference type="ChEBI" id="CHEBI:29105"/>
        <note>catalytic</note>
    </ligand>
</feature>
<dbReference type="PANTHER" id="PTHR43126">
    <property type="entry name" value="D-ALANYL-D-ALANINE DIPEPTIDASE"/>
    <property type="match status" value="1"/>
</dbReference>
<keyword evidence="8" id="KW-0961">Cell wall biogenesis/degradation</keyword>
<evidence type="ECO:0000256" key="7">
    <source>
        <dbReference type="ARBA" id="ARBA00023049"/>
    </source>
</evidence>
<accession>A0A1A8ZEW9</accession>
<dbReference type="EC" id="3.4.13.22" evidence="9"/>
<dbReference type="GO" id="GO:0071555">
    <property type="term" value="P:cell wall organization"/>
    <property type="evidence" value="ECO:0007669"/>
    <property type="project" value="UniProtKB-KW"/>
</dbReference>
<keyword evidence="2 9" id="KW-0645">Protease</keyword>
<sequence length="295" mass="31905">MGTGRGTAARAAALAVAAVALAAGCERPAPRPVPTPQPSPSVPPSPSVSLSPSASPSATPTGPRAPADFVDITDVDPSIRTDIRYASAHNFVGRPITGYPEPRCLLTRRAAEALHRAQTAALAQGRSLKAYDCYRPQRAVNEFVAWAKLPGEQRMKGEFYPDLPKDRLFADGYIGAPTAHSRGSTLDLTLVPVPTPAQPGYVPGQPLVACTAPVGRRFPDNSVDMGTGFDCFDPRAHTADARITGTARDDRALLERLMTAQGFENYPQEWWHYRYVDEPYPDTYFDFPVARSSLR</sequence>
<dbReference type="InterPro" id="IPR000755">
    <property type="entry name" value="A_A_dipeptidase"/>
</dbReference>
<evidence type="ECO:0000256" key="6">
    <source>
        <dbReference type="ARBA" id="ARBA00022997"/>
    </source>
</evidence>
<dbReference type="RefSeq" id="WP_091192636.1">
    <property type="nucleotide sequence ID" value="NZ_LT594324.1"/>
</dbReference>
<keyword evidence="3 9" id="KW-0479">Metal-binding</keyword>
<dbReference type="Pfam" id="PF01427">
    <property type="entry name" value="Peptidase_M15"/>
    <property type="match status" value="2"/>
</dbReference>
<feature type="chain" id="PRO_5008382629" description="D-alanyl-D-alanine dipeptidase" evidence="11">
    <location>
        <begin position="23"/>
        <end position="295"/>
    </location>
</feature>
<dbReference type="Proteomes" id="UP000198765">
    <property type="component" value="Chromosome I"/>
</dbReference>
<evidence type="ECO:0000256" key="10">
    <source>
        <dbReference type="SAM" id="MobiDB-lite"/>
    </source>
</evidence>
<keyword evidence="5 9" id="KW-0862">Zinc</keyword>
<comment type="catalytic activity">
    <reaction evidence="1 9">
        <text>D-alanyl-D-alanine + H2O = 2 D-alanine</text>
        <dbReference type="Rhea" id="RHEA:20661"/>
        <dbReference type="ChEBI" id="CHEBI:15377"/>
        <dbReference type="ChEBI" id="CHEBI:57416"/>
        <dbReference type="ChEBI" id="CHEBI:57822"/>
        <dbReference type="EC" id="3.4.13.22"/>
    </reaction>
</comment>
<feature type="compositionally biased region" description="Pro residues" evidence="10">
    <location>
        <begin position="30"/>
        <end position="46"/>
    </location>
</feature>
<dbReference type="GO" id="GO:0006508">
    <property type="term" value="P:proteolysis"/>
    <property type="evidence" value="ECO:0007669"/>
    <property type="project" value="UniProtKB-KW"/>
</dbReference>
<evidence type="ECO:0000313" key="12">
    <source>
        <dbReference type="EMBL" id="SBT42548.1"/>
    </source>
</evidence>
<evidence type="ECO:0000256" key="1">
    <source>
        <dbReference type="ARBA" id="ARBA00001362"/>
    </source>
</evidence>